<accession>A0A2N6PEX3</accession>
<dbReference type="SMART" id="SM00857">
    <property type="entry name" value="Resolvase"/>
    <property type="match status" value="1"/>
</dbReference>
<dbReference type="CDD" id="cd03768">
    <property type="entry name" value="SR_ResInv"/>
    <property type="match status" value="1"/>
</dbReference>
<keyword evidence="9" id="KW-1185">Reference proteome</keyword>
<evidence type="ECO:0000256" key="4">
    <source>
        <dbReference type="ARBA" id="ARBA00023172"/>
    </source>
</evidence>
<keyword evidence="2" id="KW-0229">DNA integration</keyword>
<dbReference type="Gene3D" id="1.10.10.60">
    <property type="entry name" value="Homeodomain-like"/>
    <property type="match status" value="1"/>
</dbReference>
<dbReference type="Proteomes" id="UP000235703">
    <property type="component" value="Unassembled WGS sequence"/>
</dbReference>
<dbReference type="AlphaFoldDB" id="A0A2N6PEX3"/>
<evidence type="ECO:0000259" key="7">
    <source>
        <dbReference type="PROSITE" id="PS51736"/>
    </source>
</evidence>
<dbReference type="PANTHER" id="PTHR30461">
    <property type="entry name" value="DNA-INVERTASE FROM LAMBDOID PROPHAGE"/>
    <property type="match status" value="1"/>
</dbReference>
<dbReference type="GO" id="GO:0015074">
    <property type="term" value="P:DNA integration"/>
    <property type="evidence" value="ECO:0007669"/>
    <property type="project" value="UniProtKB-KW"/>
</dbReference>
<dbReference type="Gene3D" id="3.40.50.1390">
    <property type="entry name" value="Resolvase, N-terminal catalytic domain"/>
    <property type="match status" value="1"/>
</dbReference>
<feature type="domain" description="Resolvase/invertase-type recombinase catalytic" evidence="7">
    <location>
        <begin position="10"/>
        <end position="151"/>
    </location>
</feature>
<evidence type="ECO:0000313" key="9">
    <source>
        <dbReference type="Proteomes" id="UP000235703"/>
    </source>
</evidence>
<dbReference type="PANTHER" id="PTHR30461:SF26">
    <property type="entry name" value="RESOLVASE HOMOLOG YNEB"/>
    <property type="match status" value="1"/>
</dbReference>
<dbReference type="GO" id="GO:0000150">
    <property type="term" value="F:DNA strand exchange activity"/>
    <property type="evidence" value="ECO:0007669"/>
    <property type="project" value="InterPro"/>
</dbReference>
<dbReference type="InterPro" id="IPR050639">
    <property type="entry name" value="SSR_resolvase"/>
</dbReference>
<dbReference type="PROSITE" id="PS00397">
    <property type="entry name" value="RECOMBINASES_1"/>
    <property type="match status" value="1"/>
</dbReference>
<evidence type="ECO:0000256" key="2">
    <source>
        <dbReference type="ARBA" id="ARBA00022908"/>
    </source>
</evidence>
<dbReference type="InterPro" id="IPR036162">
    <property type="entry name" value="Resolvase-like_N_sf"/>
</dbReference>
<sequence length="213" mass="23283">MKGGLDVNGQKLAYVRVSSTDQNLERQLQAIREAVRNEPDRWFEDRVSGGSKSGRTGLLALQQHYREGDEVYVASMDRLARNTADLLGLVDDALEKGVAVRFVKESLSFVPGSADATGRLLLTVMGAVAEMERALIRERQAEGIALAKKRDVYRKGPRLAPEQVTDARERCKLGVPVSRVAKDLGVSRQTIYNALNGEGVYADLALAPQGTKS</sequence>
<gene>
    <name evidence="8" type="ORF">CJ198_12650</name>
</gene>
<dbReference type="GO" id="GO:0003677">
    <property type="term" value="F:DNA binding"/>
    <property type="evidence" value="ECO:0007669"/>
    <property type="project" value="UniProtKB-KW"/>
</dbReference>
<evidence type="ECO:0000256" key="6">
    <source>
        <dbReference type="PROSITE-ProRule" id="PRU10137"/>
    </source>
</evidence>
<dbReference type="SUPFAM" id="SSF53041">
    <property type="entry name" value="Resolvase-like"/>
    <property type="match status" value="1"/>
</dbReference>
<protein>
    <submittedName>
        <fullName evidence="8">Transposase</fullName>
    </submittedName>
</protein>
<reference evidence="8 9" key="1">
    <citation type="submission" date="2017-09" db="EMBL/GenBank/DDBJ databases">
        <title>Bacterial strain isolated from the female urinary microbiota.</title>
        <authorList>
            <person name="Thomas-White K."/>
            <person name="Kumar N."/>
            <person name="Forster S."/>
            <person name="Putonti C."/>
            <person name="Lawley T."/>
            <person name="Wolfe A.J."/>
        </authorList>
    </citation>
    <scope>NUCLEOTIDE SEQUENCE [LARGE SCALE GENOMIC DNA]</scope>
    <source>
        <strain evidence="8 9">UMB0680</strain>
    </source>
</reference>
<keyword evidence="4" id="KW-0233">DNA recombination</keyword>
<evidence type="ECO:0000256" key="3">
    <source>
        <dbReference type="ARBA" id="ARBA00023125"/>
    </source>
</evidence>
<dbReference type="SUPFAM" id="SSF46689">
    <property type="entry name" value="Homeodomain-like"/>
    <property type="match status" value="1"/>
</dbReference>
<dbReference type="CDD" id="cd00569">
    <property type="entry name" value="HTH_Hin_like"/>
    <property type="match status" value="1"/>
</dbReference>
<keyword evidence="3" id="KW-0238">DNA-binding</keyword>
<organism evidence="8 9">
    <name type="scientific">Brevibacterium luteolum</name>
    <dbReference type="NCBI Taxonomy" id="199591"/>
    <lineage>
        <taxon>Bacteria</taxon>
        <taxon>Bacillati</taxon>
        <taxon>Actinomycetota</taxon>
        <taxon>Actinomycetes</taxon>
        <taxon>Micrococcales</taxon>
        <taxon>Brevibacteriaceae</taxon>
        <taxon>Brevibacterium</taxon>
    </lineage>
</organism>
<evidence type="ECO:0000256" key="5">
    <source>
        <dbReference type="PIRSR" id="PIRSR606118-50"/>
    </source>
</evidence>
<dbReference type="PROSITE" id="PS51736">
    <property type="entry name" value="RECOMBINASES_3"/>
    <property type="match status" value="1"/>
</dbReference>
<comment type="similarity">
    <text evidence="1">Belongs to the site-specific recombinase resolvase family.</text>
</comment>
<dbReference type="InterPro" id="IPR006118">
    <property type="entry name" value="Recombinase_CS"/>
</dbReference>
<dbReference type="EMBL" id="PNFZ01000009">
    <property type="protein sequence ID" value="PMB97220.1"/>
    <property type="molecule type" value="Genomic_DNA"/>
</dbReference>
<dbReference type="InterPro" id="IPR006119">
    <property type="entry name" value="Resolv_N"/>
</dbReference>
<feature type="active site" description="O-(5'-phospho-DNA)-serine intermediate" evidence="5 6">
    <location>
        <position position="18"/>
    </location>
</feature>
<proteinExistence type="inferred from homology"/>
<name>A0A2N6PEX3_9MICO</name>
<comment type="caution">
    <text evidence="8">The sequence shown here is derived from an EMBL/GenBank/DDBJ whole genome shotgun (WGS) entry which is preliminary data.</text>
</comment>
<dbReference type="InterPro" id="IPR009057">
    <property type="entry name" value="Homeodomain-like_sf"/>
</dbReference>
<evidence type="ECO:0000256" key="1">
    <source>
        <dbReference type="ARBA" id="ARBA00009913"/>
    </source>
</evidence>
<evidence type="ECO:0000313" key="8">
    <source>
        <dbReference type="EMBL" id="PMB97220.1"/>
    </source>
</evidence>
<dbReference type="Pfam" id="PF00239">
    <property type="entry name" value="Resolvase"/>
    <property type="match status" value="1"/>
</dbReference>